<dbReference type="Pfam" id="PF13414">
    <property type="entry name" value="TPR_11"/>
    <property type="match status" value="1"/>
</dbReference>
<evidence type="ECO:0000259" key="4">
    <source>
        <dbReference type="Pfam" id="PF00535"/>
    </source>
</evidence>
<organism evidence="5 6">
    <name type="scientific">Merismopedia glauca CCAP 1448/3</name>
    <dbReference type="NCBI Taxonomy" id="1296344"/>
    <lineage>
        <taxon>Bacteria</taxon>
        <taxon>Bacillati</taxon>
        <taxon>Cyanobacteriota</taxon>
        <taxon>Cyanophyceae</taxon>
        <taxon>Synechococcales</taxon>
        <taxon>Merismopediaceae</taxon>
        <taxon>Merismopedia</taxon>
    </lineage>
</organism>
<dbReference type="SUPFAM" id="SSF53448">
    <property type="entry name" value="Nucleotide-diphospho-sugar transferases"/>
    <property type="match status" value="1"/>
</dbReference>
<sequence length="396" mass="44443">MKLSLCMIVKNEATTLPKCLNSVKGVVDEMIVVDTGSSDRTIDVARSFGAYVFPYPWDNDFAKARNESLKYVNGDWVLVLDADEVLVPEIVPSLQQAIQSDRHILINLLRQEVGSSQSPYSMVSRLFRRHQDVYFSRPYHAIVDDSIAELRQTQPDWQIGYLPDLAMLHYGYQPGEIASKNKLARAQAAMEQFIATHPQDPYVCSKLGGLYTQVGKIDRAIDLLQQGLQAPQLDSTLSYELHYHLGNAYMRQGNLASAIGHYKEAIKQPILPKLKLDTYNNLGNLLKELGKLDSAKKAYENALEIDPKFATAYHNLGLTLKAMGLFDQAIEAYHQALELNPNNPETHQNLGVVFMKLGRVPESLAAFKFAIALHEQSHPQEAQRLRQSLAEMGFSV</sequence>
<dbReference type="PROSITE" id="PS50293">
    <property type="entry name" value="TPR_REGION"/>
    <property type="match status" value="2"/>
</dbReference>
<protein>
    <submittedName>
        <fullName evidence="5">Glycosyltransferase</fullName>
    </submittedName>
</protein>
<proteinExistence type="predicted"/>
<feature type="domain" description="Glycosyltransferase 2-like" evidence="4">
    <location>
        <begin position="4"/>
        <end position="129"/>
    </location>
</feature>
<dbReference type="PANTHER" id="PTHR44366">
    <property type="entry name" value="UDP-N-ACETYLGLUCOSAMINE--PEPTIDE N-ACETYLGLUCOSAMINYLTRANSFERASE 110 KDA SUBUNIT"/>
    <property type="match status" value="1"/>
</dbReference>
<dbReference type="GO" id="GO:0006493">
    <property type="term" value="P:protein O-linked glycosylation"/>
    <property type="evidence" value="ECO:0007669"/>
    <property type="project" value="InterPro"/>
</dbReference>
<dbReference type="Pfam" id="PF00535">
    <property type="entry name" value="Glycos_transf_2"/>
    <property type="match status" value="1"/>
</dbReference>
<dbReference type="EMBL" id="PVWJ01000014">
    <property type="protein sequence ID" value="PSB04349.1"/>
    <property type="molecule type" value="Genomic_DNA"/>
</dbReference>
<evidence type="ECO:0000256" key="1">
    <source>
        <dbReference type="ARBA" id="ARBA00022737"/>
    </source>
</evidence>
<reference evidence="5 6" key="2">
    <citation type="submission" date="2018-03" db="EMBL/GenBank/DDBJ databases">
        <title>The ancient ancestry and fast evolution of plastids.</title>
        <authorList>
            <person name="Moore K.R."/>
            <person name="Magnabosco C."/>
            <person name="Momper L."/>
            <person name="Gold D.A."/>
            <person name="Bosak T."/>
            <person name="Fournier G.P."/>
        </authorList>
    </citation>
    <scope>NUCLEOTIDE SEQUENCE [LARGE SCALE GENOMIC DNA]</scope>
    <source>
        <strain evidence="5 6">CCAP 1448/3</strain>
    </source>
</reference>
<dbReference type="PROSITE" id="PS50005">
    <property type="entry name" value="TPR"/>
    <property type="match status" value="3"/>
</dbReference>
<dbReference type="PANTHER" id="PTHR44366:SF1">
    <property type="entry name" value="UDP-N-ACETYLGLUCOSAMINE--PEPTIDE N-ACETYLGLUCOSAMINYLTRANSFERASE 110 KDA SUBUNIT"/>
    <property type="match status" value="1"/>
</dbReference>
<dbReference type="AlphaFoldDB" id="A0A2T1C7X2"/>
<keyword evidence="5" id="KW-0808">Transferase</keyword>
<dbReference type="InterPro" id="IPR029044">
    <property type="entry name" value="Nucleotide-diphossugar_trans"/>
</dbReference>
<comment type="caution">
    <text evidence="5">The sequence shown here is derived from an EMBL/GenBank/DDBJ whole genome shotgun (WGS) entry which is preliminary data.</text>
</comment>
<dbReference type="OrthoDB" id="9815923at2"/>
<dbReference type="InterPro" id="IPR019734">
    <property type="entry name" value="TPR_rpt"/>
</dbReference>
<keyword evidence="1" id="KW-0677">Repeat</keyword>
<dbReference type="Gene3D" id="3.90.550.10">
    <property type="entry name" value="Spore Coat Polysaccharide Biosynthesis Protein SpsA, Chain A"/>
    <property type="match status" value="1"/>
</dbReference>
<dbReference type="InterPro" id="IPR037919">
    <property type="entry name" value="OGT"/>
</dbReference>
<dbReference type="Proteomes" id="UP000238762">
    <property type="component" value="Unassembled WGS sequence"/>
</dbReference>
<name>A0A2T1C7X2_9CYAN</name>
<dbReference type="Pfam" id="PF07719">
    <property type="entry name" value="TPR_2"/>
    <property type="match status" value="1"/>
</dbReference>
<evidence type="ECO:0000256" key="3">
    <source>
        <dbReference type="PROSITE-ProRule" id="PRU00339"/>
    </source>
</evidence>
<dbReference type="SUPFAM" id="SSF48452">
    <property type="entry name" value="TPR-like"/>
    <property type="match status" value="1"/>
</dbReference>
<dbReference type="CDD" id="cd02511">
    <property type="entry name" value="Beta4Glucosyltransferase"/>
    <property type="match status" value="1"/>
</dbReference>
<dbReference type="InterPro" id="IPR011990">
    <property type="entry name" value="TPR-like_helical_dom_sf"/>
</dbReference>
<reference evidence="5 6" key="1">
    <citation type="submission" date="2018-02" db="EMBL/GenBank/DDBJ databases">
        <authorList>
            <person name="Cohen D.B."/>
            <person name="Kent A.D."/>
        </authorList>
    </citation>
    <scope>NUCLEOTIDE SEQUENCE [LARGE SCALE GENOMIC DNA]</scope>
    <source>
        <strain evidence="5 6">CCAP 1448/3</strain>
    </source>
</reference>
<dbReference type="GO" id="GO:0097363">
    <property type="term" value="F:protein O-acetylglucosaminyltransferase activity"/>
    <property type="evidence" value="ECO:0007669"/>
    <property type="project" value="TreeGrafter"/>
</dbReference>
<accession>A0A2T1C7X2</accession>
<dbReference type="Gene3D" id="1.25.40.10">
    <property type="entry name" value="Tetratricopeptide repeat domain"/>
    <property type="match status" value="2"/>
</dbReference>
<feature type="repeat" description="TPR" evidence="3">
    <location>
        <begin position="344"/>
        <end position="377"/>
    </location>
</feature>
<dbReference type="SMART" id="SM00028">
    <property type="entry name" value="TPR"/>
    <property type="match status" value="5"/>
</dbReference>
<evidence type="ECO:0000313" key="5">
    <source>
        <dbReference type="EMBL" id="PSB04349.1"/>
    </source>
</evidence>
<evidence type="ECO:0000313" key="6">
    <source>
        <dbReference type="Proteomes" id="UP000238762"/>
    </source>
</evidence>
<keyword evidence="2 3" id="KW-0802">TPR repeat</keyword>
<dbReference type="InterPro" id="IPR001173">
    <property type="entry name" value="Glyco_trans_2-like"/>
</dbReference>
<gene>
    <name evidence="5" type="ORF">C7B64_04590</name>
</gene>
<keyword evidence="6" id="KW-1185">Reference proteome</keyword>
<evidence type="ECO:0000256" key="2">
    <source>
        <dbReference type="ARBA" id="ARBA00022803"/>
    </source>
</evidence>
<feature type="repeat" description="TPR" evidence="3">
    <location>
        <begin position="276"/>
        <end position="309"/>
    </location>
</feature>
<feature type="repeat" description="TPR" evidence="3">
    <location>
        <begin position="310"/>
        <end position="343"/>
    </location>
</feature>
<dbReference type="InterPro" id="IPR013105">
    <property type="entry name" value="TPR_2"/>
</dbReference>